<feature type="signal peptide" evidence="2">
    <location>
        <begin position="1"/>
        <end position="30"/>
    </location>
</feature>
<dbReference type="KEGG" id="tps:THAPS_23511"/>
<evidence type="ECO:0000313" key="4">
    <source>
        <dbReference type="Proteomes" id="UP000001449"/>
    </source>
</evidence>
<protein>
    <submittedName>
        <fullName evidence="3">Uncharacterized protein</fullName>
    </submittedName>
</protein>
<proteinExistence type="predicted"/>
<keyword evidence="4" id="KW-1185">Reference proteome</keyword>
<feature type="region of interest" description="Disordered" evidence="1">
    <location>
        <begin position="283"/>
        <end position="357"/>
    </location>
</feature>
<dbReference type="PaxDb" id="35128-Thaps23511"/>
<keyword evidence="2" id="KW-0732">Signal</keyword>
<organism evidence="3 4">
    <name type="scientific">Thalassiosira pseudonana</name>
    <name type="common">Marine diatom</name>
    <name type="synonym">Cyclotella nana</name>
    <dbReference type="NCBI Taxonomy" id="35128"/>
    <lineage>
        <taxon>Eukaryota</taxon>
        <taxon>Sar</taxon>
        <taxon>Stramenopiles</taxon>
        <taxon>Ochrophyta</taxon>
        <taxon>Bacillariophyta</taxon>
        <taxon>Coscinodiscophyceae</taxon>
        <taxon>Thalassiosirophycidae</taxon>
        <taxon>Thalassiosirales</taxon>
        <taxon>Thalassiosiraceae</taxon>
        <taxon>Thalassiosira</taxon>
    </lineage>
</organism>
<evidence type="ECO:0000313" key="3">
    <source>
        <dbReference type="EMBL" id="ACI64595.1"/>
    </source>
</evidence>
<gene>
    <name evidence="3" type="ORF">THAPS_23511</name>
</gene>
<reference evidence="3 4" key="2">
    <citation type="journal article" date="2008" name="Nature">
        <title>The Phaeodactylum genome reveals the evolutionary history of diatom genomes.</title>
        <authorList>
            <person name="Bowler C."/>
            <person name="Allen A.E."/>
            <person name="Badger J.H."/>
            <person name="Grimwood J."/>
            <person name="Jabbari K."/>
            <person name="Kuo A."/>
            <person name="Maheswari U."/>
            <person name="Martens C."/>
            <person name="Maumus F."/>
            <person name="Otillar R.P."/>
            <person name="Rayko E."/>
            <person name="Salamov A."/>
            <person name="Vandepoele K."/>
            <person name="Beszteri B."/>
            <person name="Gruber A."/>
            <person name="Heijde M."/>
            <person name="Katinka M."/>
            <person name="Mock T."/>
            <person name="Valentin K."/>
            <person name="Verret F."/>
            <person name="Berges J.A."/>
            <person name="Brownlee C."/>
            <person name="Cadoret J.P."/>
            <person name="Chiovitti A."/>
            <person name="Choi C.J."/>
            <person name="Coesel S."/>
            <person name="De Martino A."/>
            <person name="Detter J.C."/>
            <person name="Durkin C."/>
            <person name="Falciatore A."/>
            <person name="Fournet J."/>
            <person name="Haruta M."/>
            <person name="Huysman M.J."/>
            <person name="Jenkins B.D."/>
            <person name="Jiroutova K."/>
            <person name="Jorgensen R.E."/>
            <person name="Joubert Y."/>
            <person name="Kaplan A."/>
            <person name="Kroger N."/>
            <person name="Kroth P.G."/>
            <person name="La Roche J."/>
            <person name="Lindquist E."/>
            <person name="Lommer M."/>
            <person name="Martin-Jezequel V."/>
            <person name="Lopez P.J."/>
            <person name="Lucas S."/>
            <person name="Mangogna M."/>
            <person name="McGinnis K."/>
            <person name="Medlin L.K."/>
            <person name="Montsant A."/>
            <person name="Oudot-Le Secq M.P."/>
            <person name="Napoli C."/>
            <person name="Obornik M."/>
            <person name="Parker M.S."/>
            <person name="Petit J.L."/>
            <person name="Porcel B.M."/>
            <person name="Poulsen N."/>
            <person name="Robison M."/>
            <person name="Rychlewski L."/>
            <person name="Rynearson T.A."/>
            <person name="Schmutz J."/>
            <person name="Shapiro H."/>
            <person name="Siaut M."/>
            <person name="Stanley M."/>
            <person name="Sussman M.R."/>
            <person name="Taylor A.R."/>
            <person name="Vardi A."/>
            <person name="von Dassow P."/>
            <person name="Vyverman W."/>
            <person name="Willis A."/>
            <person name="Wyrwicz L.S."/>
            <person name="Rokhsar D.S."/>
            <person name="Weissenbach J."/>
            <person name="Armbrust E.V."/>
            <person name="Green B.R."/>
            <person name="Van de Peer Y."/>
            <person name="Grigoriev I.V."/>
        </authorList>
    </citation>
    <scope>NUCLEOTIDE SEQUENCE [LARGE SCALE GENOMIC DNA]</scope>
    <source>
        <strain evidence="3 4">CCMP1335</strain>
    </source>
</reference>
<evidence type="ECO:0000256" key="2">
    <source>
        <dbReference type="SAM" id="SignalP"/>
    </source>
</evidence>
<accession>B5YNA0</accession>
<evidence type="ECO:0000256" key="1">
    <source>
        <dbReference type="SAM" id="MobiDB-lite"/>
    </source>
</evidence>
<dbReference type="HOGENOM" id="CLU_346323_0_0_1"/>
<feature type="compositionally biased region" description="Low complexity" evidence="1">
    <location>
        <begin position="313"/>
        <end position="329"/>
    </location>
</feature>
<dbReference type="AlphaFoldDB" id="B5YNA0"/>
<dbReference type="RefSeq" id="XP_002295878.1">
    <property type="nucleotide sequence ID" value="XM_002295842.1"/>
</dbReference>
<name>B5YNA0_THAPS</name>
<feature type="compositionally biased region" description="Low complexity" evidence="1">
    <location>
        <begin position="339"/>
        <end position="352"/>
    </location>
</feature>
<dbReference type="PANTHER" id="PTHR38081">
    <property type="entry name" value="WAP DOMAIN-CONTAINING PROTEIN"/>
    <property type="match status" value="1"/>
</dbReference>
<dbReference type="PANTHER" id="PTHR38081:SF1">
    <property type="entry name" value="WAP DOMAIN-CONTAINING PROTEIN"/>
    <property type="match status" value="1"/>
</dbReference>
<dbReference type="InParanoid" id="B5YNA0"/>
<dbReference type="eggNOG" id="ENOG502S7RN">
    <property type="taxonomic scope" value="Eukaryota"/>
</dbReference>
<reference evidence="3 4" key="1">
    <citation type="journal article" date="2004" name="Science">
        <title>The genome of the diatom Thalassiosira pseudonana: ecology, evolution, and metabolism.</title>
        <authorList>
            <person name="Armbrust E.V."/>
            <person name="Berges J.A."/>
            <person name="Bowler C."/>
            <person name="Green B.R."/>
            <person name="Martinez D."/>
            <person name="Putnam N.H."/>
            <person name="Zhou S."/>
            <person name="Allen A.E."/>
            <person name="Apt K.E."/>
            <person name="Bechner M."/>
            <person name="Brzezinski M.A."/>
            <person name="Chaal B.K."/>
            <person name="Chiovitti A."/>
            <person name="Davis A.K."/>
            <person name="Demarest M.S."/>
            <person name="Detter J.C."/>
            <person name="Glavina T."/>
            <person name="Goodstein D."/>
            <person name="Hadi M.Z."/>
            <person name="Hellsten U."/>
            <person name="Hildebrand M."/>
            <person name="Jenkins B.D."/>
            <person name="Jurka J."/>
            <person name="Kapitonov V.V."/>
            <person name="Kroger N."/>
            <person name="Lau W.W."/>
            <person name="Lane T.W."/>
            <person name="Larimer F.W."/>
            <person name="Lippmeier J.C."/>
            <person name="Lucas S."/>
            <person name="Medina M."/>
            <person name="Montsant A."/>
            <person name="Obornik M."/>
            <person name="Parker M.S."/>
            <person name="Palenik B."/>
            <person name="Pazour G.J."/>
            <person name="Richardson P.M."/>
            <person name="Rynearson T.A."/>
            <person name="Saito M.A."/>
            <person name="Schwartz D.C."/>
            <person name="Thamatrakoln K."/>
            <person name="Valentin K."/>
            <person name="Vardi A."/>
            <person name="Wilkerson F.P."/>
            <person name="Rokhsar D.S."/>
        </authorList>
    </citation>
    <scope>NUCLEOTIDE SEQUENCE [LARGE SCALE GENOMIC DNA]</scope>
    <source>
        <strain evidence="3 4">CCMP1335</strain>
    </source>
</reference>
<feature type="chain" id="PRO_5002841493" evidence="2">
    <location>
        <begin position="31"/>
        <end position="816"/>
    </location>
</feature>
<dbReference type="EMBL" id="CP001160">
    <property type="protein sequence ID" value="ACI64595.1"/>
    <property type="molecule type" value="Genomic_DNA"/>
</dbReference>
<dbReference type="Proteomes" id="UP000001449">
    <property type="component" value="Chromosome 7"/>
</dbReference>
<sequence length="816" mass="86320">MASALKKQRAAPSASAILCLLSNLIVTTNAQTQLTAYPSPNTFILAEESINSVSPDTTIDITSDLPVTIQRYSDQDGQFVEGGKPVSPSEIRAVVTSDCDSTDTSVIPTVELREDGTVFVNMGLSLEDASSMAFLEPTWYDAIWRYASFWCYAATSTAASNTVDETLPTGSDGVASESGLVEDIPVDSASINRYCGKNWNDAYLTCPLACPTLDDAVCTNVLGAEYKCQEFTACHERIQSGEVVPAPLDPPKATTTAATEVASSAMSVSSSVSSTEAAETVSTVGAEASSTSSTGAASSEPGAANVPSFSPTSNPVSSVGGSASPSLVVNTPGAITVQPSTPSVTTRSPSPTMEEEPPTYYPTYFPSSSSPRQRAFSLQIVSTLMAILLIAALFSGCEGGNLFGYGKFVVAAVAITSFVSKSSNEQVMNPQSTRSLQGTCNYNVELLVDGCYQSLNINAPSARVLDVVMQGLASSVSTEDECINEYSANLTFPVTDGSDLDLSLNTTVNAMECMIIADGRPFVDASGSSLQASPELTHECDLGSTAWSGEALLENNKVETHSSDVSNSTNQYLLGEEWTQRALGEHASVASFSSFSIALMTNRAPSNLVEDALNAGLDEVRHARTSFEIASKLIGKEISPGSLPASKHNFSQDITTLALNVAREGCVDETLSAFVAALEIEDINDVLENDISGSKYSNVDRRTLVWIGDELKSIAIEESNHSALAWRTLQWACGVDSAVCEVVQKEVFDGRKLDAAISRRFAHHPEIFGAIKGEWGKIYNTGNVEVVGCSSGIEGGESFLTYLANNIVRGILCKRG</sequence>
<feature type="compositionally biased region" description="Low complexity" evidence="1">
    <location>
        <begin position="283"/>
        <end position="300"/>
    </location>
</feature>
<dbReference type="GeneID" id="7447092"/>